<dbReference type="SUPFAM" id="SSF54427">
    <property type="entry name" value="NTF2-like"/>
    <property type="match status" value="1"/>
</dbReference>
<dbReference type="KEGG" id="dja:HY57_07290"/>
<proteinExistence type="predicted"/>
<dbReference type="OrthoDB" id="9810441at2"/>
<evidence type="ECO:0000313" key="3">
    <source>
        <dbReference type="Proteomes" id="UP000027987"/>
    </source>
</evidence>
<dbReference type="InterPro" id="IPR009959">
    <property type="entry name" value="Cyclase_SnoaL-like"/>
</dbReference>
<sequence length="133" mass="15006">MSEQNKRVVMSYVDAFNRADLDGVCALFAEDALIHGPLGWGGLERARPLWEQLMNCFQVSLEVDAVAAEGDTVAVRYTERGRSVQPFRGGPVTGKDYEVMAMEWFVVREGHIERRWGVHDTTSMFRQMALSPP</sequence>
<dbReference type="RefSeq" id="WP_019466359.1">
    <property type="nucleotide sequence ID" value="NZ_ALOY01000172.1"/>
</dbReference>
<dbReference type="PANTHER" id="PTHR38436">
    <property type="entry name" value="POLYKETIDE CYCLASE SNOAL-LIKE DOMAIN"/>
    <property type="match status" value="1"/>
</dbReference>
<dbReference type="STRING" id="1217721.HY57_07290"/>
<dbReference type="InterPro" id="IPR037401">
    <property type="entry name" value="SnoaL-like"/>
</dbReference>
<dbReference type="PATRIC" id="fig|1217721.7.peg.1518"/>
<dbReference type="AlphaFoldDB" id="A0A075K001"/>
<dbReference type="Gene3D" id="3.10.450.50">
    <property type="match status" value="1"/>
</dbReference>
<feature type="domain" description="SnoaL-like" evidence="1">
    <location>
        <begin position="11"/>
        <end position="114"/>
    </location>
</feature>
<dbReference type="PANTHER" id="PTHR38436:SF1">
    <property type="entry name" value="ESTER CYCLASE"/>
    <property type="match status" value="1"/>
</dbReference>
<dbReference type="EMBL" id="CP008884">
    <property type="protein sequence ID" value="AIF47087.1"/>
    <property type="molecule type" value="Genomic_DNA"/>
</dbReference>
<keyword evidence="3" id="KW-1185">Reference proteome</keyword>
<dbReference type="InterPro" id="IPR032710">
    <property type="entry name" value="NTF2-like_dom_sf"/>
</dbReference>
<protein>
    <recommendedName>
        <fullName evidence="1">SnoaL-like domain-containing protein</fullName>
    </recommendedName>
</protein>
<evidence type="ECO:0000313" key="2">
    <source>
        <dbReference type="EMBL" id="AIF47087.1"/>
    </source>
</evidence>
<dbReference type="GO" id="GO:0030638">
    <property type="term" value="P:polyketide metabolic process"/>
    <property type="evidence" value="ECO:0007669"/>
    <property type="project" value="InterPro"/>
</dbReference>
<gene>
    <name evidence="2" type="ORF">HY57_07290</name>
</gene>
<accession>A0A075K001</accession>
<evidence type="ECO:0000259" key="1">
    <source>
        <dbReference type="Pfam" id="PF12680"/>
    </source>
</evidence>
<dbReference type="Pfam" id="PF12680">
    <property type="entry name" value="SnoaL_2"/>
    <property type="match status" value="1"/>
</dbReference>
<dbReference type="HOGENOM" id="CLU_100997_5_1_6"/>
<dbReference type="Proteomes" id="UP000027987">
    <property type="component" value="Chromosome"/>
</dbReference>
<name>A0A075K001_9GAMM</name>
<reference evidence="2 3" key="1">
    <citation type="submission" date="2014-07" db="EMBL/GenBank/DDBJ databases">
        <title>Complete Genome Sequence of Dyella japonica Strain A8 Isolated from Malaysian Tropical Soil.</title>
        <authorList>
            <person name="Hui R.K.H."/>
            <person name="Chen J.-W."/>
            <person name="Chan K.-G."/>
            <person name="Leung F.C.C."/>
        </authorList>
    </citation>
    <scope>NUCLEOTIDE SEQUENCE [LARGE SCALE GENOMIC DNA]</scope>
    <source>
        <strain evidence="2 3">A8</strain>
    </source>
</reference>
<organism evidence="2 3">
    <name type="scientific">Dyella japonica A8</name>
    <dbReference type="NCBI Taxonomy" id="1217721"/>
    <lineage>
        <taxon>Bacteria</taxon>
        <taxon>Pseudomonadati</taxon>
        <taxon>Pseudomonadota</taxon>
        <taxon>Gammaproteobacteria</taxon>
        <taxon>Lysobacterales</taxon>
        <taxon>Rhodanobacteraceae</taxon>
        <taxon>Dyella</taxon>
    </lineage>
</organism>